<dbReference type="Proteomes" id="UP001607303">
    <property type="component" value="Unassembled WGS sequence"/>
</dbReference>
<keyword evidence="2" id="KW-1185">Reference proteome</keyword>
<sequence length="104" mass="12002">MSTRGGIRLTVIRVRLIDGEACLSLNENTRETNQKGLKRVMTVRVISFRSSRGFLYGYRDKILGKKNDIAKKYNKKDLFALVDKKKRKKGKEKEGKEKRSLALI</sequence>
<name>A0ABD2BV22_VESMC</name>
<evidence type="ECO:0000313" key="1">
    <source>
        <dbReference type="EMBL" id="KAL2736454.1"/>
    </source>
</evidence>
<accession>A0ABD2BV22</accession>
<proteinExistence type="predicted"/>
<gene>
    <name evidence="1" type="ORF">V1477_012963</name>
</gene>
<dbReference type="AlphaFoldDB" id="A0ABD2BV22"/>
<reference evidence="1 2" key="1">
    <citation type="journal article" date="2024" name="Ann. Entomol. Soc. Am.">
        <title>Genomic analyses of the southern and eastern yellowjacket wasps (Hymenoptera: Vespidae) reveal evolutionary signatures of social life.</title>
        <authorList>
            <person name="Catto M.A."/>
            <person name="Caine P.B."/>
            <person name="Orr S.E."/>
            <person name="Hunt B.G."/>
            <person name="Goodisman M.A.D."/>
        </authorList>
    </citation>
    <scope>NUCLEOTIDE SEQUENCE [LARGE SCALE GENOMIC DNA]</scope>
    <source>
        <strain evidence="1">232</strain>
        <tissue evidence="1">Head and thorax</tissue>
    </source>
</reference>
<comment type="caution">
    <text evidence="1">The sequence shown here is derived from an EMBL/GenBank/DDBJ whole genome shotgun (WGS) entry which is preliminary data.</text>
</comment>
<dbReference type="EMBL" id="JAYRBN010000066">
    <property type="protein sequence ID" value="KAL2736454.1"/>
    <property type="molecule type" value="Genomic_DNA"/>
</dbReference>
<protein>
    <submittedName>
        <fullName evidence="1">Uncharacterized protein</fullName>
    </submittedName>
</protein>
<evidence type="ECO:0000313" key="2">
    <source>
        <dbReference type="Proteomes" id="UP001607303"/>
    </source>
</evidence>
<organism evidence="1 2">
    <name type="scientific">Vespula maculifrons</name>
    <name type="common">Eastern yellow jacket</name>
    <name type="synonym">Wasp</name>
    <dbReference type="NCBI Taxonomy" id="7453"/>
    <lineage>
        <taxon>Eukaryota</taxon>
        <taxon>Metazoa</taxon>
        <taxon>Ecdysozoa</taxon>
        <taxon>Arthropoda</taxon>
        <taxon>Hexapoda</taxon>
        <taxon>Insecta</taxon>
        <taxon>Pterygota</taxon>
        <taxon>Neoptera</taxon>
        <taxon>Endopterygota</taxon>
        <taxon>Hymenoptera</taxon>
        <taxon>Apocrita</taxon>
        <taxon>Aculeata</taxon>
        <taxon>Vespoidea</taxon>
        <taxon>Vespidae</taxon>
        <taxon>Vespinae</taxon>
        <taxon>Vespula</taxon>
    </lineage>
</organism>